<accession>A0A2R4QQ45</accession>
<evidence type="ECO:0000256" key="1">
    <source>
        <dbReference type="ARBA" id="ARBA00004141"/>
    </source>
</evidence>
<comment type="subcellular location">
    <subcellularLocation>
        <location evidence="1">Membrane</location>
        <topology evidence="1">Multi-pass membrane protein</topology>
    </subcellularLocation>
</comment>
<gene>
    <name evidence="7" type="primary">tatC</name>
</gene>
<evidence type="ECO:0000256" key="4">
    <source>
        <dbReference type="ARBA" id="ARBA00022989"/>
    </source>
</evidence>
<feature type="transmembrane region" description="Helical" evidence="6">
    <location>
        <begin position="63"/>
        <end position="86"/>
    </location>
</feature>
<evidence type="ECO:0000256" key="5">
    <source>
        <dbReference type="ARBA" id="ARBA00023136"/>
    </source>
</evidence>
<feature type="transmembrane region" description="Helical" evidence="6">
    <location>
        <begin position="157"/>
        <end position="174"/>
    </location>
</feature>
<dbReference type="PANTHER" id="PTHR30371">
    <property type="entry name" value="SEC-INDEPENDENT PROTEIN TRANSLOCASE PROTEIN TATC"/>
    <property type="match status" value="1"/>
</dbReference>
<feature type="transmembrane region" description="Helical" evidence="6">
    <location>
        <begin position="20"/>
        <end position="43"/>
    </location>
</feature>
<dbReference type="GO" id="GO:0065002">
    <property type="term" value="P:intracellular protein transmembrane transport"/>
    <property type="evidence" value="ECO:0007669"/>
    <property type="project" value="TreeGrafter"/>
</dbReference>
<keyword evidence="5 6" id="KW-0472">Membrane</keyword>
<geneLocation type="mitochondrion" evidence="7"/>
<keyword evidence="3 6" id="KW-0812">Transmembrane</keyword>
<comment type="similarity">
    <text evidence="2">Belongs to the TatC family.</text>
</comment>
<dbReference type="AlphaFoldDB" id="A0A2R4QQ45"/>
<protein>
    <submittedName>
        <fullName evidence="7">SecY-independent protein translocase component tatC</fullName>
    </submittedName>
</protein>
<keyword evidence="4 6" id="KW-1133">Transmembrane helix</keyword>
<evidence type="ECO:0000256" key="2">
    <source>
        <dbReference type="ARBA" id="ARBA00008882"/>
    </source>
</evidence>
<feature type="transmembrane region" description="Helical" evidence="6">
    <location>
        <begin position="98"/>
        <end position="126"/>
    </location>
</feature>
<dbReference type="GO" id="GO:0033281">
    <property type="term" value="C:TAT protein transport complex"/>
    <property type="evidence" value="ECO:0007669"/>
    <property type="project" value="TreeGrafter"/>
</dbReference>
<evidence type="ECO:0000256" key="6">
    <source>
        <dbReference type="SAM" id="Phobius"/>
    </source>
</evidence>
<name>A0A2R4QQ45_9PHAE</name>
<evidence type="ECO:0000256" key="3">
    <source>
        <dbReference type="ARBA" id="ARBA00022692"/>
    </source>
</evidence>
<dbReference type="InterPro" id="IPR002033">
    <property type="entry name" value="TatC"/>
</dbReference>
<dbReference type="GO" id="GO:0043953">
    <property type="term" value="P:protein transport by the Tat complex"/>
    <property type="evidence" value="ECO:0007669"/>
    <property type="project" value="TreeGrafter"/>
</dbReference>
<evidence type="ECO:0000313" key="7">
    <source>
        <dbReference type="EMBL" id="AVZ00683.1"/>
    </source>
</evidence>
<proteinExistence type="inferred from homology"/>
<dbReference type="EMBL" id="MG922856">
    <property type="protein sequence ID" value="AVZ00683.1"/>
    <property type="molecule type" value="Genomic_DNA"/>
</dbReference>
<reference evidence="7" key="1">
    <citation type="submission" date="2018-02" db="EMBL/GenBank/DDBJ databases">
        <title>The complete organellar genomes of Fucus spiralis (Fucaeae, Phaeophyceae) from California, USA.</title>
        <authorList>
            <person name="Hughey J.R."/>
        </authorList>
    </citation>
    <scope>NUCLEOTIDE SEQUENCE</scope>
</reference>
<dbReference type="GO" id="GO:0009977">
    <property type="term" value="F:proton motive force dependent protein transmembrane transporter activity"/>
    <property type="evidence" value="ECO:0007669"/>
    <property type="project" value="TreeGrafter"/>
</dbReference>
<sequence length="258" mass="30688">MKKFEFSVYYLQELKNRIAYATFGVTLFFFTTYTYKQGLIFLFLPKGLSHFVTTGVTEIFFTYLQLCFNLTITFAIIILLTQLFFFFTPGLYRYESNIYFKILIITIFFNTVLYTSVAPIIIQIFWRLFYTDSTNFMPINLTLEPKLINYIQQLQQFNTLINFSFPILIILNIIQNNTSTKIWVKYRGLIYILSFTFAAFITPPDIISQILVGIPLILIYEMQIIYKILKNKYKKYLLIRKPIESYKYTYGKDKKCEG</sequence>
<feature type="transmembrane region" description="Helical" evidence="6">
    <location>
        <begin position="210"/>
        <end position="229"/>
    </location>
</feature>
<organism evidence="7">
    <name type="scientific">Fucus spiralis</name>
    <dbReference type="NCBI Taxonomy" id="87149"/>
    <lineage>
        <taxon>Eukaryota</taxon>
        <taxon>Sar</taxon>
        <taxon>Stramenopiles</taxon>
        <taxon>Ochrophyta</taxon>
        <taxon>PX clade</taxon>
        <taxon>Phaeophyceae</taxon>
        <taxon>Fucales</taxon>
        <taxon>Fucaceae</taxon>
        <taxon>Fucus</taxon>
    </lineage>
</organism>
<dbReference type="Pfam" id="PF00902">
    <property type="entry name" value="TatC"/>
    <property type="match status" value="1"/>
</dbReference>
<feature type="transmembrane region" description="Helical" evidence="6">
    <location>
        <begin position="186"/>
        <end position="204"/>
    </location>
</feature>
<dbReference type="PANTHER" id="PTHR30371:SF0">
    <property type="entry name" value="SEC-INDEPENDENT PROTEIN TRANSLOCASE PROTEIN TATC, CHLOROPLASTIC-RELATED"/>
    <property type="match status" value="1"/>
</dbReference>
<keyword evidence="7" id="KW-0496">Mitochondrion</keyword>